<evidence type="ECO:0000259" key="9">
    <source>
        <dbReference type="Pfam" id="PF01555"/>
    </source>
</evidence>
<dbReference type="REBASE" id="14321">
    <property type="entry name" value="M.KstORFMP"/>
</dbReference>
<accession>Q1PX75</accession>
<reference evidence="10" key="2">
    <citation type="submission" date="2006-01" db="EMBL/GenBank/DDBJ databases">
        <authorList>
            <person name="Genoscope"/>
        </authorList>
    </citation>
    <scope>NUCLEOTIDE SEQUENCE</scope>
</reference>
<evidence type="ECO:0000313" key="10">
    <source>
        <dbReference type="EMBL" id="CAJ71835.1"/>
    </source>
</evidence>
<reference evidence="10" key="1">
    <citation type="journal article" date="2006" name="Nature">
        <title>Deciphering the evolution and metabolism of an anammox bacterium from a community genome.</title>
        <authorList>
            <person name="Strous M."/>
            <person name="Pelletier E."/>
            <person name="Mangenot S."/>
            <person name="Rattei T."/>
            <person name="Lehner A."/>
            <person name="Taylor M.W."/>
            <person name="Horn M."/>
            <person name="Daims H."/>
            <person name="Bartol-Mavel D."/>
            <person name="Wincker P."/>
            <person name="Barbe V."/>
            <person name="Fonknechten N."/>
            <person name="Vallenet D."/>
            <person name="Segurens B."/>
            <person name="Schenowitz-Truong C."/>
            <person name="Medigue C."/>
            <person name="Collingro A."/>
            <person name="Snel B."/>
            <person name="Dutilh B.E."/>
            <person name="OpDenCamp H.J.M."/>
            <person name="vanDerDrift C."/>
            <person name="Cirpus I."/>
            <person name="vanDePas-Schoonen K.T."/>
            <person name="Harhangi H.R."/>
            <person name="vanNiftrik L."/>
            <person name="Schmid M."/>
            <person name="Keltjens J."/>
            <person name="vanDeVossenberg J."/>
            <person name="Kartal B."/>
            <person name="Meier H."/>
            <person name="Frishman D."/>
            <person name="Huynen M.A."/>
            <person name="Mewes H."/>
            <person name="Weissenbach J."/>
            <person name="Jetten M.S.M."/>
            <person name="Wagner M."/>
            <person name="LePaslier D."/>
        </authorList>
    </citation>
    <scope>NUCLEOTIDE SEQUENCE</scope>
</reference>
<dbReference type="PRINTS" id="PR00508">
    <property type="entry name" value="S21N4MTFRASE"/>
</dbReference>
<dbReference type="GO" id="GO:0009307">
    <property type="term" value="P:DNA restriction-modification system"/>
    <property type="evidence" value="ECO:0007669"/>
    <property type="project" value="UniProtKB-KW"/>
</dbReference>
<dbReference type="GO" id="GO:0015667">
    <property type="term" value="F:site-specific DNA-methyltransferase (cytosine-N4-specific) activity"/>
    <property type="evidence" value="ECO:0007669"/>
    <property type="project" value="UniProtKB-EC"/>
</dbReference>
<dbReference type="EMBL" id="CT573073">
    <property type="protein sequence ID" value="CAJ71835.1"/>
    <property type="molecule type" value="Genomic_DNA"/>
</dbReference>
<keyword evidence="2 10" id="KW-0489">Methyltransferase</keyword>
<keyword evidence="5" id="KW-0680">Restriction system</keyword>
<organism evidence="10">
    <name type="scientific">Kuenenia stuttgartiensis</name>
    <dbReference type="NCBI Taxonomy" id="174633"/>
    <lineage>
        <taxon>Bacteria</taxon>
        <taxon>Pseudomonadati</taxon>
        <taxon>Planctomycetota</taxon>
        <taxon>Candidatus Brocadiia</taxon>
        <taxon>Candidatus Brocadiales</taxon>
        <taxon>Candidatus Brocadiaceae</taxon>
        <taxon>Candidatus Kuenenia</taxon>
    </lineage>
</organism>
<sequence length="412" mass="47790">MVKNGNKTIMKRNGQLISEERKYLVLNVQQAKHIVKDWLSEIQLANVIKLGLPEVDDRYHCWRVPLCGKNGSKMGEVVIDAYSTEIIESKTTKPEILTARLLKQDETKIIETRQNKKKYILSNLRNTVGLGDSAQLLDEMPIESVDLIFTSPPYFNARPEYSEYEEYEEYLFKMRQIIRRCHRVLTEGRFFVMNISPVLLRRASRNESSRRIAVPFDMHRIFIEEGYDFIDDIIWLKPEGAGWATGRGRRFAADRNPLQYKAVPVTEYVLVYRKHSDLLIDWFIRNHPDRNTVEASKISDGYEKTNIWKINPSTSSKHPAAFPIALAEKVLRYYSFKGDVVLDPFAGSGTVGVAASELERRFVLFDNNPEYIDIIRKEIISWKNVNLNTVMWINCESVKPVCKQKALFEVTK</sequence>
<evidence type="ECO:0000256" key="6">
    <source>
        <dbReference type="ARBA" id="ARBA00023125"/>
    </source>
</evidence>
<dbReference type="GO" id="GO:0003677">
    <property type="term" value="F:DNA binding"/>
    <property type="evidence" value="ECO:0007669"/>
    <property type="project" value="UniProtKB-KW"/>
</dbReference>
<protein>
    <recommendedName>
        <fullName evidence="8">Methyltransferase</fullName>
        <ecNumber evidence="8">2.1.1.-</ecNumber>
    </recommendedName>
</protein>
<dbReference type="InterPro" id="IPR001091">
    <property type="entry name" value="RM_Methyltransferase"/>
</dbReference>
<dbReference type="AlphaFoldDB" id="Q1PX75"/>
<dbReference type="GO" id="GO:0032259">
    <property type="term" value="P:methylation"/>
    <property type="evidence" value="ECO:0007669"/>
    <property type="project" value="UniProtKB-KW"/>
</dbReference>
<dbReference type="InterPro" id="IPR002941">
    <property type="entry name" value="DNA_methylase_N4/N6"/>
</dbReference>
<dbReference type="SUPFAM" id="SSF53335">
    <property type="entry name" value="S-adenosyl-L-methionine-dependent methyltransferases"/>
    <property type="match status" value="1"/>
</dbReference>
<dbReference type="InterPro" id="IPR029063">
    <property type="entry name" value="SAM-dependent_MTases_sf"/>
</dbReference>
<evidence type="ECO:0000256" key="4">
    <source>
        <dbReference type="ARBA" id="ARBA00022691"/>
    </source>
</evidence>
<feature type="domain" description="DNA methylase N-4/N-6" evidence="9">
    <location>
        <begin position="145"/>
        <end position="376"/>
    </location>
</feature>
<comment type="catalytic activity">
    <reaction evidence="7">
        <text>a 2'-deoxycytidine in DNA + S-adenosyl-L-methionine = an N(4)-methyl-2'-deoxycytidine in DNA + S-adenosyl-L-homocysteine + H(+)</text>
        <dbReference type="Rhea" id="RHEA:16857"/>
        <dbReference type="Rhea" id="RHEA-COMP:11369"/>
        <dbReference type="Rhea" id="RHEA-COMP:13674"/>
        <dbReference type="ChEBI" id="CHEBI:15378"/>
        <dbReference type="ChEBI" id="CHEBI:57856"/>
        <dbReference type="ChEBI" id="CHEBI:59789"/>
        <dbReference type="ChEBI" id="CHEBI:85452"/>
        <dbReference type="ChEBI" id="CHEBI:137933"/>
        <dbReference type="EC" id="2.1.1.113"/>
    </reaction>
</comment>
<keyword evidence="6" id="KW-0238">DNA-binding</keyword>
<evidence type="ECO:0000256" key="7">
    <source>
        <dbReference type="ARBA" id="ARBA00049120"/>
    </source>
</evidence>
<evidence type="ECO:0000256" key="5">
    <source>
        <dbReference type="ARBA" id="ARBA00022747"/>
    </source>
</evidence>
<evidence type="ECO:0000256" key="2">
    <source>
        <dbReference type="ARBA" id="ARBA00022603"/>
    </source>
</evidence>
<name>Q1PX75_KUEST</name>
<proteinExistence type="inferred from homology"/>
<keyword evidence="3 10" id="KW-0808">Transferase</keyword>
<comment type="similarity">
    <text evidence="1">Belongs to the N(4)/N(6)-methyltransferase family. N(4) subfamily.</text>
</comment>
<dbReference type="GO" id="GO:0008170">
    <property type="term" value="F:N-methyltransferase activity"/>
    <property type="evidence" value="ECO:0007669"/>
    <property type="project" value="InterPro"/>
</dbReference>
<dbReference type="EC" id="2.1.1.-" evidence="8"/>
<evidence type="ECO:0000256" key="3">
    <source>
        <dbReference type="ARBA" id="ARBA00022679"/>
    </source>
</evidence>
<evidence type="ECO:0000256" key="1">
    <source>
        <dbReference type="ARBA" id="ARBA00010203"/>
    </source>
</evidence>
<dbReference type="PROSITE" id="PS00093">
    <property type="entry name" value="N4_MTASE"/>
    <property type="match status" value="1"/>
</dbReference>
<dbReference type="InterPro" id="IPR017985">
    <property type="entry name" value="MeTrfase_CN4_CS"/>
</dbReference>
<evidence type="ECO:0000256" key="8">
    <source>
        <dbReference type="RuleBase" id="RU362026"/>
    </source>
</evidence>
<keyword evidence="4" id="KW-0949">S-adenosyl-L-methionine</keyword>
<dbReference type="Pfam" id="PF01555">
    <property type="entry name" value="N6_N4_Mtase"/>
    <property type="match status" value="1"/>
</dbReference>
<dbReference type="Gene3D" id="3.40.50.150">
    <property type="entry name" value="Vaccinia Virus protein VP39"/>
    <property type="match status" value="1"/>
</dbReference>
<gene>
    <name evidence="10" type="ORF">kustc1090</name>
</gene>